<feature type="region of interest" description="Disordered" evidence="1">
    <location>
        <begin position="113"/>
        <end position="143"/>
    </location>
</feature>
<evidence type="ECO:0000256" key="1">
    <source>
        <dbReference type="SAM" id="MobiDB-lite"/>
    </source>
</evidence>
<sequence>MRSLHFWIGAIVLKCTTLSVVGARERTSALYDRHSGGMPELNFGGSSSFRPTAAPVDLPTSPPSHSPSTLSPTAIPTTLTPMVVTTNAPSITTPIPPSNAPVNMVPNAAFTETPTISEPTQSPSENTGVVSPSTQWNTKSFRY</sequence>
<protein>
    <submittedName>
        <fullName evidence="3">Uncharacterized protein</fullName>
    </submittedName>
</protein>
<evidence type="ECO:0000313" key="3">
    <source>
        <dbReference type="EMBL" id="CAE0419747.1"/>
    </source>
</evidence>
<organism evidence="3">
    <name type="scientific">Amphora coffeiformis</name>
    <dbReference type="NCBI Taxonomy" id="265554"/>
    <lineage>
        <taxon>Eukaryota</taxon>
        <taxon>Sar</taxon>
        <taxon>Stramenopiles</taxon>
        <taxon>Ochrophyta</taxon>
        <taxon>Bacillariophyta</taxon>
        <taxon>Bacillariophyceae</taxon>
        <taxon>Bacillariophycidae</taxon>
        <taxon>Thalassiophysales</taxon>
        <taxon>Catenulaceae</taxon>
        <taxon>Amphora</taxon>
    </lineage>
</organism>
<keyword evidence="2" id="KW-0732">Signal</keyword>
<proteinExistence type="predicted"/>
<accession>A0A7S3P8C3</accession>
<evidence type="ECO:0000256" key="2">
    <source>
        <dbReference type="SAM" id="SignalP"/>
    </source>
</evidence>
<feature type="signal peptide" evidence="2">
    <location>
        <begin position="1"/>
        <end position="23"/>
    </location>
</feature>
<dbReference type="EMBL" id="HBIM01022275">
    <property type="protein sequence ID" value="CAE0419747.1"/>
    <property type="molecule type" value="Transcribed_RNA"/>
</dbReference>
<feature type="chain" id="PRO_5030588236" evidence="2">
    <location>
        <begin position="24"/>
        <end position="143"/>
    </location>
</feature>
<dbReference type="AlphaFoldDB" id="A0A7S3P8C3"/>
<feature type="region of interest" description="Disordered" evidence="1">
    <location>
        <begin position="42"/>
        <end position="77"/>
    </location>
</feature>
<name>A0A7S3P8C3_9STRA</name>
<gene>
    <name evidence="3" type="ORF">ACOF00016_LOCUS16558</name>
</gene>
<reference evidence="3" key="1">
    <citation type="submission" date="2021-01" db="EMBL/GenBank/DDBJ databases">
        <authorList>
            <person name="Corre E."/>
            <person name="Pelletier E."/>
            <person name="Niang G."/>
            <person name="Scheremetjew M."/>
            <person name="Finn R."/>
            <person name="Kale V."/>
            <person name="Holt S."/>
            <person name="Cochrane G."/>
            <person name="Meng A."/>
            <person name="Brown T."/>
            <person name="Cohen L."/>
        </authorList>
    </citation>
    <scope>NUCLEOTIDE SEQUENCE</scope>
    <source>
        <strain evidence="3">CCMP127</strain>
    </source>
</reference>